<dbReference type="Gene3D" id="3.10.450.50">
    <property type="match status" value="1"/>
</dbReference>
<evidence type="ECO:0000313" key="3">
    <source>
        <dbReference type="Proteomes" id="UP000199504"/>
    </source>
</evidence>
<dbReference type="EMBL" id="FMCX01000002">
    <property type="protein sequence ID" value="SCE97255.1"/>
    <property type="molecule type" value="Genomic_DNA"/>
</dbReference>
<dbReference type="SUPFAM" id="SSF54427">
    <property type="entry name" value="NTF2-like"/>
    <property type="match status" value="1"/>
</dbReference>
<dbReference type="RefSeq" id="WP_091605724.1">
    <property type="nucleotide sequence ID" value="NZ_FMCX01000002.1"/>
</dbReference>
<reference evidence="3" key="1">
    <citation type="submission" date="2016-06" db="EMBL/GenBank/DDBJ databases">
        <authorList>
            <person name="Varghese N."/>
            <person name="Submissions Spin"/>
        </authorList>
    </citation>
    <scope>NUCLEOTIDE SEQUENCE [LARGE SCALE GENOMIC DNA]</scope>
    <source>
        <strain evidence="3">DSM 44830</strain>
    </source>
</reference>
<name>A0A1C4WM17_9ACTN</name>
<organism evidence="2 3">
    <name type="scientific">Micromonospora mirobrigensis</name>
    <dbReference type="NCBI Taxonomy" id="262898"/>
    <lineage>
        <taxon>Bacteria</taxon>
        <taxon>Bacillati</taxon>
        <taxon>Actinomycetota</taxon>
        <taxon>Actinomycetes</taxon>
        <taxon>Micromonosporales</taxon>
        <taxon>Micromonosporaceae</taxon>
        <taxon>Micromonospora</taxon>
    </lineage>
</organism>
<dbReference type="OrthoDB" id="3542814at2"/>
<evidence type="ECO:0000313" key="2">
    <source>
        <dbReference type="EMBL" id="SCE97255.1"/>
    </source>
</evidence>
<feature type="domain" description="SnoaL-like" evidence="1">
    <location>
        <begin position="14"/>
        <end position="109"/>
    </location>
</feature>
<proteinExistence type="predicted"/>
<dbReference type="InterPro" id="IPR037401">
    <property type="entry name" value="SnoaL-like"/>
</dbReference>
<dbReference type="InterPro" id="IPR032710">
    <property type="entry name" value="NTF2-like_dom_sf"/>
</dbReference>
<accession>A0A1C4WM17</accession>
<dbReference type="STRING" id="262898.GA0070564_102367"/>
<dbReference type="Proteomes" id="UP000199504">
    <property type="component" value="Unassembled WGS sequence"/>
</dbReference>
<protein>
    <submittedName>
        <fullName evidence="2">SnoaL-like domain-containing protein</fullName>
    </submittedName>
</protein>
<dbReference type="Pfam" id="PF12680">
    <property type="entry name" value="SnoaL_2"/>
    <property type="match status" value="1"/>
</dbReference>
<dbReference type="AlphaFoldDB" id="A0A1C4WM17"/>
<evidence type="ECO:0000259" key="1">
    <source>
        <dbReference type="Pfam" id="PF12680"/>
    </source>
</evidence>
<sequence length="175" mass="18885">MEPTGDDRYDRTIARWRAAGERADAAEAVRCLAPDVAVISPLTARFRFHGPAQVGDMLAAAYGVIDGIRFHTAVGSGDTRALFFHGTVDGQQVEEAQLLRLDAAGLIRELTLFGRPLPALTAVMQRLGPPLLRRQGRPGLARLVALATRPLATMTRVGDRRVVPLGDPARGRRAS</sequence>
<gene>
    <name evidence="2" type="ORF">GA0070564_102367</name>
</gene>
<keyword evidence="3" id="KW-1185">Reference proteome</keyword>